<dbReference type="EMBL" id="FONA01000038">
    <property type="protein sequence ID" value="SFF09547.1"/>
    <property type="molecule type" value="Genomic_DNA"/>
</dbReference>
<keyword evidence="3" id="KW-1185">Reference proteome</keyword>
<sequence>MENLDNLDVPELCTMEMKEIDGGIEDVLFWVGMALSLVPGGVLAGQLVAGASYGISQGGGTSPNNFAKYY</sequence>
<dbReference type="AlphaFoldDB" id="A0A1I2FXM0"/>
<evidence type="ECO:0000313" key="3">
    <source>
        <dbReference type="Proteomes" id="UP000181976"/>
    </source>
</evidence>
<name>A0A1I2FXM0_9BACT</name>
<dbReference type="STRING" id="385682.SAMN05444380_1385"/>
<organism evidence="2 3">
    <name type="scientific">Thermophagus xiamenensis</name>
    <dbReference type="NCBI Taxonomy" id="385682"/>
    <lineage>
        <taxon>Bacteria</taxon>
        <taxon>Pseudomonadati</taxon>
        <taxon>Bacteroidota</taxon>
        <taxon>Bacteroidia</taxon>
        <taxon>Marinilabiliales</taxon>
        <taxon>Marinilabiliaceae</taxon>
        <taxon>Thermophagus</taxon>
    </lineage>
</organism>
<evidence type="ECO:0000313" key="2">
    <source>
        <dbReference type="EMBL" id="SFF09547.1"/>
    </source>
</evidence>
<dbReference type="Proteomes" id="UP000181976">
    <property type="component" value="Unassembled WGS sequence"/>
</dbReference>
<protein>
    <submittedName>
        <fullName evidence="2">Uncharacterized protein</fullName>
    </submittedName>
</protein>
<keyword evidence="1" id="KW-1133">Transmembrane helix</keyword>
<evidence type="ECO:0000256" key="1">
    <source>
        <dbReference type="SAM" id="Phobius"/>
    </source>
</evidence>
<proteinExistence type="predicted"/>
<feature type="transmembrane region" description="Helical" evidence="1">
    <location>
        <begin position="27"/>
        <end position="49"/>
    </location>
</feature>
<reference evidence="2 3" key="1">
    <citation type="submission" date="2016-10" db="EMBL/GenBank/DDBJ databases">
        <authorList>
            <person name="de Groot N.N."/>
        </authorList>
    </citation>
    <scope>NUCLEOTIDE SEQUENCE [LARGE SCALE GENOMIC DNA]</scope>
    <source>
        <strain evidence="2 3">DSM 19012</strain>
    </source>
</reference>
<dbReference type="RefSeq" id="WP_010527096.1">
    <property type="nucleotide sequence ID" value="NZ_AFSL01000028.1"/>
</dbReference>
<accession>A0A1I2FXM0</accession>
<dbReference type="InParanoid" id="A0A1I2FXM0"/>
<keyword evidence="1" id="KW-0472">Membrane</keyword>
<gene>
    <name evidence="2" type="ORF">SAMN05444380_1385</name>
</gene>
<keyword evidence="1" id="KW-0812">Transmembrane</keyword>